<dbReference type="AlphaFoldDB" id="B9TNA7"/>
<dbReference type="EMBL" id="EQ991874">
    <property type="protein sequence ID" value="EEF22658.1"/>
    <property type="molecule type" value="Genomic_DNA"/>
</dbReference>
<feature type="region of interest" description="Disordered" evidence="1">
    <location>
        <begin position="1"/>
        <end position="70"/>
    </location>
</feature>
<organism evidence="2 3">
    <name type="scientific">Ricinus communis</name>
    <name type="common">Castor bean</name>
    <dbReference type="NCBI Taxonomy" id="3988"/>
    <lineage>
        <taxon>Eukaryota</taxon>
        <taxon>Viridiplantae</taxon>
        <taxon>Streptophyta</taxon>
        <taxon>Embryophyta</taxon>
        <taxon>Tracheophyta</taxon>
        <taxon>Spermatophyta</taxon>
        <taxon>Magnoliopsida</taxon>
        <taxon>eudicotyledons</taxon>
        <taxon>Gunneridae</taxon>
        <taxon>Pentapetalae</taxon>
        <taxon>rosids</taxon>
        <taxon>fabids</taxon>
        <taxon>Malpighiales</taxon>
        <taxon>Euphorbiaceae</taxon>
        <taxon>Acalyphoideae</taxon>
        <taxon>Acalypheae</taxon>
        <taxon>Ricinus</taxon>
    </lineage>
</organism>
<accession>B9TNA7</accession>
<keyword evidence="3" id="KW-1185">Reference proteome</keyword>
<feature type="compositionally biased region" description="Basic and acidic residues" evidence="1">
    <location>
        <begin position="1"/>
        <end position="19"/>
    </location>
</feature>
<evidence type="ECO:0000256" key="1">
    <source>
        <dbReference type="SAM" id="MobiDB-lite"/>
    </source>
</evidence>
<sequence>MRVDDRERRRACGTRDRAAAARLRPRARRHRHATGTARPGRSRRRIAGAAVDGARQRVARTPAAVDQHGCRRPPLARARLSGDELAARARRDVDAAAAIAARVGQDARCRGKPAVDRSACAAGSRRRRTPRGTSARPAGRARIDGAVAARVDRVDRARRRGDDRVARLVAMAQSARRAATAVRERMVALRPAGRRRTRRESRCVARPASRARRSGGTCRAGG</sequence>
<evidence type="ECO:0000313" key="3">
    <source>
        <dbReference type="Proteomes" id="UP000008311"/>
    </source>
</evidence>
<reference evidence="3" key="1">
    <citation type="journal article" date="2010" name="Nat. Biotechnol.">
        <title>Draft genome sequence of the oilseed species Ricinus communis.</title>
        <authorList>
            <person name="Chan A.P."/>
            <person name="Crabtree J."/>
            <person name="Zhao Q."/>
            <person name="Lorenzi H."/>
            <person name="Orvis J."/>
            <person name="Puiu D."/>
            <person name="Melake-Berhan A."/>
            <person name="Jones K.M."/>
            <person name="Redman J."/>
            <person name="Chen G."/>
            <person name="Cahoon E.B."/>
            <person name="Gedil M."/>
            <person name="Stanke M."/>
            <person name="Haas B.J."/>
            <person name="Wortman J.R."/>
            <person name="Fraser-Liggett C.M."/>
            <person name="Ravel J."/>
            <person name="Rabinowicz P.D."/>
        </authorList>
    </citation>
    <scope>NUCLEOTIDE SEQUENCE [LARGE SCALE GENOMIC DNA]</scope>
    <source>
        <strain evidence="3">cv. Hale</strain>
    </source>
</reference>
<gene>
    <name evidence="2" type="ORF">RCOM_2126790</name>
</gene>
<name>B9TNA7_RICCO</name>
<protein>
    <submittedName>
        <fullName evidence="2">Uncharacterized protein</fullName>
    </submittedName>
</protein>
<dbReference type="Proteomes" id="UP000008311">
    <property type="component" value="Unassembled WGS sequence"/>
</dbReference>
<evidence type="ECO:0000313" key="2">
    <source>
        <dbReference type="EMBL" id="EEF22658.1"/>
    </source>
</evidence>
<dbReference type="InParanoid" id="B9TNA7"/>
<proteinExistence type="predicted"/>
<feature type="non-terminal residue" evidence="2">
    <location>
        <position position="222"/>
    </location>
</feature>
<feature type="compositionally biased region" description="Basic residues" evidence="1">
    <location>
        <begin position="23"/>
        <end position="33"/>
    </location>
</feature>